<evidence type="ECO:0000256" key="3">
    <source>
        <dbReference type="ARBA" id="ARBA00022525"/>
    </source>
</evidence>
<keyword evidence="3" id="KW-0964">Secreted</keyword>
<evidence type="ECO:0000259" key="4">
    <source>
        <dbReference type="Pfam" id="PF20147"/>
    </source>
</evidence>
<dbReference type="InterPro" id="IPR045379">
    <property type="entry name" value="Crinkler_N"/>
</dbReference>
<protein>
    <recommendedName>
        <fullName evidence="4">Crinkler effector protein N-terminal domain-containing protein</fullName>
    </recommendedName>
</protein>
<name>A0A6G0RIY9_9STRA</name>
<dbReference type="Pfam" id="PF20147">
    <property type="entry name" value="Crinkler"/>
    <property type="match status" value="1"/>
</dbReference>
<proteinExistence type="predicted"/>
<organism evidence="5 6">
    <name type="scientific">Phytophthora fragariae</name>
    <dbReference type="NCBI Taxonomy" id="53985"/>
    <lineage>
        <taxon>Eukaryota</taxon>
        <taxon>Sar</taxon>
        <taxon>Stramenopiles</taxon>
        <taxon>Oomycota</taxon>
        <taxon>Peronosporomycetes</taxon>
        <taxon>Peronosporales</taxon>
        <taxon>Peronosporaceae</taxon>
        <taxon>Phytophthora</taxon>
    </lineage>
</organism>
<sequence>MVKVELFYGVYVEGIVFSVEIENNANVKALQEAIFDKQGYKHKYKFVSSALTLYLAGKKEGEETKWLADDDNMDTLLRGDVDKQYAKMRSAWTLDDEAYFGANFQPRPKQVHVLVELPDLPNKRLRVEIAPRIEKVEGVPQIKIQGVQYVTLPAAFLDKCGYKVPDDVMLYCRREVHDLWGFLQNEVIAKNARGFIVGPPGTGKSVSTLSFVASLDRQEWNVVWIQLGKNLNSCLALGTKEYWNITELSSFELPRVAGKKLFICLDGFRATTAHDDFFQRVFALLDKENERLVVCSSTDTLGKRNLEDDDHDNIQVFFMYSWTQPDYLAAIADQAFCDKIVSKLDATSAFEVNEDDDFEAEWSEEDKKKHAVDLKFYYAGGSCRFMFQYPTNRVVKILETAVESVHNKSDLVKYCRGNFHTDAINRLYGMQRHDTGNGRFPVSSYAAYLFANQCDEETISQLGARLNASNNPSVDGHLFEWLFLAAVRKRAVKLFGDRGTENVLPQANVLRFDPMKRFRVLPDGNIGGDRSWLQPTAWYQGGYDAVYFDKDDGKVIFVQLTRSDKHDFKMRFFSEVLLKLKMANMEIKQVVIYFVVKPAQFLKFRMGHIDDRDVLLEYDASWTRPEEDHVQVRAFEAAPIYSSVSR</sequence>
<gene>
    <name evidence="5" type="ORF">PF008_g13931</name>
</gene>
<evidence type="ECO:0000313" key="6">
    <source>
        <dbReference type="Proteomes" id="UP000486351"/>
    </source>
</evidence>
<accession>A0A6G0RIY9</accession>
<evidence type="ECO:0000313" key="5">
    <source>
        <dbReference type="EMBL" id="KAE9334517.1"/>
    </source>
</evidence>
<dbReference type="EMBL" id="QXFY01000842">
    <property type="protein sequence ID" value="KAE9334517.1"/>
    <property type="molecule type" value="Genomic_DNA"/>
</dbReference>
<evidence type="ECO:0000256" key="2">
    <source>
        <dbReference type="ARBA" id="ARBA00004613"/>
    </source>
</evidence>
<dbReference type="SUPFAM" id="SSF52540">
    <property type="entry name" value="P-loop containing nucleoside triphosphate hydrolases"/>
    <property type="match status" value="1"/>
</dbReference>
<feature type="domain" description="Crinkler effector protein N-terminal" evidence="4">
    <location>
        <begin position="4"/>
        <end position="116"/>
    </location>
</feature>
<reference evidence="5 6" key="1">
    <citation type="submission" date="2018-09" db="EMBL/GenBank/DDBJ databases">
        <title>Genomic investigation of the strawberry pathogen Phytophthora fragariae indicates pathogenicity is determined by transcriptional variation in three key races.</title>
        <authorList>
            <person name="Adams T.M."/>
            <person name="Armitage A.D."/>
            <person name="Sobczyk M.K."/>
            <person name="Bates H.J."/>
            <person name="Dunwell J.M."/>
            <person name="Nellist C.F."/>
            <person name="Harrison R.J."/>
        </authorList>
    </citation>
    <scope>NUCLEOTIDE SEQUENCE [LARGE SCALE GENOMIC DNA]</scope>
    <source>
        <strain evidence="5 6">NOV-77</strain>
    </source>
</reference>
<comment type="caution">
    <text evidence="5">The sequence shown here is derived from an EMBL/GenBank/DDBJ whole genome shotgun (WGS) entry which is preliminary data.</text>
</comment>
<dbReference type="Proteomes" id="UP000486351">
    <property type="component" value="Unassembled WGS sequence"/>
</dbReference>
<dbReference type="AlphaFoldDB" id="A0A6G0RIY9"/>
<dbReference type="InterPro" id="IPR027417">
    <property type="entry name" value="P-loop_NTPase"/>
</dbReference>
<dbReference type="GO" id="GO:0043657">
    <property type="term" value="C:host cell"/>
    <property type="evidence" value="ECO:0007669"/>
    <property type="project" value="UniProtKB-SubCell"/>
</dbReference>
<dbReference type="GO" id="GO:0005576">
    <property type="term" value="C:extracellular region"/>
    <property type="evidence" value="ECO:0007669"/>
    <property type="project" value="UniProtKB-SubCell"/>
</dbReference>
<evidence type="ECO:0000256" key="1">
    <source>
        <dbReference type="ARBA" id="ARBA00004340"/>
    </source>
</evidence>
<comment type="subcellular location">
    <subcellularLocation>
        <location evidence="1">Host cell</location>
    </subcellularLocation>
    <subcellularLocation>
        <location evidence="2">Secreted</location>
    </subcellularLocation>
</comment>